<dbReference type="Pfam" id="PF13609">
    <property type="entry name" value="Porin_4"/>
    <property type="match status" value="1"/>
</dbReference>
<evidence type="ECO:0000313" key="13">
    <source>
        <dbReference type="EMBL" id="MCO5397618.1"/>
    </source>
</evidence>
<feature type="domain" description="Porin" evidence="12">
    <location>
        <begin position="7"/>
        <end position="339"/>
    </location>
</feature>
<keyword evidence="10" id="KW-0998">Cell outer membrane</keyword>
<dbReference type="PANTHER" id="PTHR34501">
    <property type="entry name" value="PROTEIN YDDL-RELATED"/>
    <property type="match status" value="1"/>
</dbReference>
<keyword evidence="8" id="KW-0626">Porin</keyword>
<dbReference type="Proteomes" id="UP001162811">
    <property type="component" value="Unassembled WGS sequence"/>
</dbReference>
<evidence type="ECO:0000256" key="9">
    <source>
        <dbReference type="ARBA" id="ARBA00023136"/>
    </source>
</evidence>
<evidence type="ECO:0000259" key="12">
    <source>
        <dbReference type="Pfam" id="PF13609"/>
    </source>
</evidence>
<keyword evidence="5" id="KW-0812">Transmembrane</keyword>
<comment type="subunit">
    <text evidence="2">Homotrimer.</text>
</comment>
<dbReference type="InterPro" id="IPR033900">
    <property type="entry name" value="Gram_neg_porin_domain"/>
</dbReference>
<keyword evidence="7" id="KW-0406">Ion transport</keyword>
<evidence type="ECO:0000256" key="6">
    <source>
        <dbReference type="ARBA" id="ARBA00022729"/>
    </source>
</evidence>
<dbReference type="CDD" id="cd00342">
    <property type="entry name" value="gram_neg_porins"/>
    <property type="match status" value="1"/>
</dbReference>
<evidence type="ECO:0000256" key="3">
    <source>
        <dbReference type="ARBA" id="ARBA00022448"/>
    </source>
</evidence>
<gene>
    <name evidence="13" type="ORF">NG900_05315</name>
</gene>
<evidence type="ECO:0000256" key="11">
    <source>
        <dbReference type="SAM" id="SignalP"/>
    </source>
</evidence>
<comment type="caution">
    <text evidence="13">The sequence shown here is derived from an EMBL/GenBank/DDBJ whole genome shotgun (WGS) entry which is preliminary data.</text>
</comment>
<protein>
    <submittedName>
        <fullName evidence="13">Porin</fullName>
    </submittedName>
</protein>
<evidence type="ECO:0000256" key="1">
    <source>
        <dbReference type="ARBA" id="ARBA00004571"/>
    </source>
</evidence>
<accession>A0ABT1AGW3</accession>
<keyword evidence="14" id="KW-1185">Reference proteome</keyword>
<keyword evidence="3" id="KW-0813">Transport</keyword>
<reference evidence="13" key="2">
    <citation type="journal article" date="2023" name="Front. Microbiol.">
        <title>Ralstonia chuxiongensis sp. nov., Ralstonia mojiangensis sp. nov., and Ralstonia soli sp. nov., isolated from tobacco fields, are three novel species in the family Burkholderiaceae.</title>
        <authorList>
            <person name="Lu C.H."/>
            <person name="Zhang Y.Y."/>
            <person name="Jiang N."/>
            <person name="Chen W."/>
            <person name="Shao X."/>
            <person name="Zhao Z.M."/>
            <person name="Lu W.L."/>
            <person name="Hu X."/>
            <person name="Xi Y.X."/>
            <person name="Zou S.Y."/>
            <person name="Wei Q.J."/>
            <person name="Lin Z.L."/>
            <person name="Gong L."/>
            <person name="Gai X.T."/>
            <person name="Zhang L.Q."/>
            <person name="Li J.Y."/>
            <person name="Jin Y."/>
            <person name="Xia Z.Y."/>
        </authorList>
    </citation>
    <scope>NUCLEOTIDE SEQUENCE</scope>
    <source>
        <strain evidence="13">21MJYT02-11</strain>
    </source>
</reference>
<dbReference type="EMBL" id="JAMXHT010000002">
    <property type="protein sequence ID" value="MCO5397618.1"/>
    <property type="molecule type" value="Genomic_DNA"/>
</dbReference>
<evidence type="ECO:0000256" key="2">
    <source>
        <dbReference type="ARBA" id="ARBA00011233"/>
    </source>
</evidence>
<organism evidence="13 14">
    <name type="scientific">Ralstonia soli</name>
    <dbReference type="NCBI Taxonomy" id="2953896"/>
    <lineage>
        <taxon>Bacteria</taxon>
        <taxon>Pseudomonadati</taxon>
        <taxon>Pseudomonadota</taxon>
        <taxon>Betaproteobacteria</taxon>
        <taxon>Burkholderiales</taxon>
        <taxon>Burkholderiaceae</taxon>
        <taxon>Ralstonia</taxon>
    </lineage>
</organism>
<dbReference type="SUPFAM" id="SSF56935">
    <property type="entry name" value="Porins"/>
    <property type="match status" value="1"/>
</dbReference>
<dbReference type="InterPro" id="IPR050298">
    <property type="entry name" value="Gram-neg_bact_OMP"/>
</dbReference>
<keyword evidence="6 11" id="KW-0732">Signal</keyword>
<evidence type="ECO:0000313" key="14">
    <source>
        <dbReference type="Proteomes" id="UP001162811"/>
    </source>
</evidence>
<dbReference type="InterPro" id="IPR023614">
    <property type="entry name" value="Porin_dom_sf"/>
</dbReference>
<evidence type="ECO:0000256" key="10">
    <source>
        <dbReference type="ARBA" id="ARBA00023237"/>
    </source>
</evidence>
<evidence type="ECO:0000256" key="8">
    <source>
        <dbReference type="ARBA" id="ARBA00023114"/>
    </source>
</evidence>
<proteinExistence type="predicted"/>
<reference evidence="13" key="1">
    <citation type="submission" date="2022-06" db="EMBL/GenBank/DDBJ databases">
        <authorList>
            <person name="Lu C.-H."/>
        </authorList>
    </citation>
    <scope>NUCLEOTIDE SEQUENCE</scope>
    <source>
        <strain evidence="13">21MJYT02-11</strain>
    </source>
</reference>
<evidence type="ECO:0000256" key="4">
    <source>
        <dbReference type="ARBA" id="ARBA00022452"/>
    </source>
</evidence>
<feature type="chain" id="PRO_5045366551" evidence="11">
    <location>
        <begin position="21"/>
        <end position="375"/>
    </location>
</feature>
<evidence type="ECO:0000256" key="7">
    <source>
        <dbReference type="ARBA" id="ARBA00023065"/>
    </source>
</evidence>
<feature type="signal peptide" evidence="11">
    <location>
        <begin position="1"/>
        <end position="20"/>
    </location>
</feature>
<name>A0ABT1AGW3_9RALS</name>
<evidence type="ECO:0000256" key="5">
    <source>
        <dbReference type="ARBA" id="ARBA00022692"/>
    </source>
</evidence>
<sequence length="375" mass="38635">MKIQSIAAASLLACASAAQAQSNVTLYGVVDANVEYATNMATTGGGSGNRAALVSGGLSGSRWGMRGVEDLGGGLSGIFVLESGFFVDTGTSGQGGRLFGRQAFVGLQSKSLGQISLGRQYTALFELMGNFAPMGYSNQYEPVPVMTGLNLRQDNMVVYKGSFGPVNVQAHWSFGTGVPSASPTGGGNGEVPGQFRRDSGYGAGVAYAAGPLGAALVYDQYNPSVAIGGGAFGSGTVRKAAVAGSYVFGPAKLMGGYRWGQNKDALGAVALRDDYYWLGAVYNATSALALSLEYSYEKIKTVNSAPSTGSNPWQLALLADYNLSKRTDVYLTAAYARNAGLVLDQAGTDLNSGGYPLAAGKTSMLGAAVGIRHKF</sequence>
<dbReference type="PANTHER" id="PTHR34501:SF9">
    <property type="entry name" value="MAJOR OUTER MEMBRANE PROTEIN P.IA"/>
    <property type="match status" value="1"/>
</dbReference>
<comment type="subcellular location">
    <subcellularLocation>
        <location evidence="1">Cell outer membrane</location>
        <topology evidence="1">Multi-pass membrane protein</topology>
    </subcellularLocation>
</comment>
<dbReference type="Gene3D" id="2.40.160.10">
    <property type="entry name" value="Porin"/>
    <property type="match status" value="1"/>
</dbReference>
<keyword evidence="4" id="KW-1134">Transmembrane beta strand</keyword>
<dbReference type="RefSeq" id="WP_252677557.1">
    <property type="nucleotide sequence ID" value="NZ_JAMXHT010000002.1"/>
</dbReference>
<keyword evidence="9" id="KW-0472">Membrane</keyword>